<keyword evidence="3" id="KW-1185">Reference proteome</keyword>
<dbReference type="EMBL" id="BMMS01000007">
    <property type="protein sequence ID" value="GGO85745.1"/>
    <property type="molecule type" value="Genomic_DNA"/>
</dbReference>
<dbReference type="InterPro" id="IPR035985">
    <property type="entry name" value="Ubiquitin-activating_enz"/>
</dbReference>
<evidence type="ECO:0000259" key="1">
    <source>
        <dbReference type="Pfam" id="PF00899"/>
    </source>
</evidence>
<dbReference type="InterPro" id="IPR000594">
    <property type="entry name" value="ThiF_NAD_FAD-bd"/>
</dbReference>
<dbReference type="GO" id="GO:0008641">
    <property type="term" value="F:ubiquitin-like modifier activating enzyme activity"/>
    <property type="evidence" value="ECO:0007669"/>
    <property type="project" value="InterPro"/>
</dbReference>
<protein>
    <recommendedName>
        <fullName evidence="1">THIF-type NAD/FAD binding fold domain-containing protein</fullName>
    </recommendedName>
</protein>
<organism evidence="2 3">
    <name type="scientific">Wenjunlia tyrosinilytica</name>
    <dbReference type="NCBI Taxonomy" id="1544741"/>
    <lineage>
        <taxon>Bacteria</taxon>
        <taxon>Bacillati</taxon>
        <taxon>Actinomycetota</taxon>
        <taxon>Actinomycetes</taxon>
        <taxon>Kitasatosporales</taxon>
        <taxon>Streptomycetaceae</taxon>
        <taxon>Wenjunlia</taxon>
    </lineage>
</organism>
<dbReference type="RefSeq" id="WP_308425124.1">
    <property type="nucleotide sequence ID" value="NZ_BMMS01000007.1"/>
</dbReference>
<dbReference type="SUPFAM" id="SSF69572">
    <property type="entry name" value="Activating enzymes of the ubiquitin-like proteins"/>
    <property type="match status" value="1"/>
</dbReference>
<dbReference type="Pfam" id="PF00899">
    <property type="entry name" value="ThiF"/>
    <property type="match status" value="1"/>
</dbReference>
<proteinExistence type="predicted"/>
<feature type="domain" description="THIF-type NAD/FAD binding fold" evidence="1">
    <location>
        <begin position="121"/>
        <end position="347"/>
    </location>
</feature>
<reference evidence="2" key="2">
    <citation type="submission" date="2020-09" db="EMBL/GenBank/DDBJ databases">
        <authorList>
            <person name="Sun Q."/>
            <person name="Zhou Y."/>
        </authorList>
    </citation>
    <scope>NUCLEOTIDE SEQUENCE</scope>
    <source>
        <strain evidence="2">CGMCC 4.7201</strain>
    </source>
</reference>
<gene>
    <name evidence="2" type="ORF">GCM10012280_20240</name>
</gene>
<dbReference type="Proteomes" id="UP000641932">
    <property type="component" value="Unassembled WGS sequence"/>
</dbReference>
<sequence length="377" mass="38443">MLKPAVRRSWRDRSTVQFGVAPGRAVVLEDVDAGAAAVLELLDGTRGLDRVRREAVGLGVGTRRVDRLLEVLREGGVLDDAEAAAGAATLPYDERERLRPDLSSLSVVHPAPGAGPARLAARRRTGVVVRGAGRVGSSIASVLAAAGVGRVDVVDTGRVEAWDAAPCGTAASERGRQRSLAARAAVRRAAPGSAARGLALRGSEVRLVVLAPRDGLSAFAPDPAESRALVEARVPHLYTGVVEDMGFVGPLVLPWGHGPSACGECLVLGQTRDDPAWPRVLAQLRSGRPGPVPACDTALATVVAGLAGLHALILLDGGVPPSVGGRMGVHLKDLSVAVNAVSPHPDCGCGAARTSVGGSIGHAPAATGEVQVTMEAG</sequence>
<evidence type="ECO:0000313" key="3">
    <source>
        <dbReference type="Proteomes" id="UP000641932"/>
    </source>
</evidence>
<accession>A0A917ZN88</accession>
<dbReference type="AlphaFoldDB" id="A0A917ZN88"/>
<reference evidence="2" key="1">
    <citation type="journal article" date="2014" name="Int. J. Syst. Evol. Microbiol.">
        <title>Complete genome sequence of Corynebacterium casei LMG S-19264T (=DSM 44701T), isolated from a smear-ripened cheese.</title>
        <authorList>
            <consortium name="US DOE Joint Genome Institute (JGI-PGF)"/>
            <person name="Walter F."/>
            <person name="Albersmeier A."/>
            <person name="Kalinowski J."/>
            <person name="Ruckert C."/>
        </authorList>
    </citation>
    <scope>NUCLEOTIDE SEQUENCE</scope>
    <source>
        <strain evidence="2">CGMCC 4.7201</strain>
    </source>
</reference>
<evidence type="ECO:0000313" key="2">
    <source>
        <dbReference type="EMBL" id="GGO85745.1"/>
    </source>
</evidence>
<dbReference type="Gene3D" id="3.40.50.720">
    <property type="entry name" value="NAD(P)-binding Rossmann-like Domain"/>
    <property type="match status" value="1"/>
</dbReference>
<comment type="caution">
    <text evidence="2">The sequence shown here is derived from an EMBL/GenBank/DDBJ whole genome shotgun (WGS) entry which is preliminary data.</text>
</comment>
<name>A0A917ZN88_9ACTN</name>